<keyword evidence="3" id="KW-1185">Reference proteome</keyword>
<dbReference type="Proteomes" id="UP000654075">
    <property type="component" value="Unassembled WGS sequence"/>
</dbReference>
<protein>
    <submittedName>
        <fullName evidence="2">Uncharacterized protein</fullName>
    </submittedName>
</protein>
<reference evidence="2" key="1">
    <citation type="submission" date="2021-02" db="EMBL/GenBank/DDBJ databases">
        <authorList>
            <person name="Dougan E. K."/>
            <person name="Rhodes N."/>
            <person name="Thang M."/>
            <person name="Chan C."/>
        </authorList>
    </citation>
    <scope>NUCLEOTIDE SEQUENCE</scope>
</reference>
<dbReference type="EMBL" id="CAJNNV010030229">
    <property type="protein sequence ID" value="CAE8631861.1"/>
    <property type="molecule type" value="Genomic_DNA"/>
</dbReference>
<feature type="chain" id="PRO_5032702523" evidence="1">
    <location>
        <begin position="22"/>
        <end position="108"/>
    </location>
</feature>
<name>A0A813H252_POLGL</name>
<sequence length="108" mass="11330">MSWPCCCLCVSSTAILRGSSASAEVGDDVLSIDTAGDRLFVFRPRAEKDGAPTVSGSVDVRLLLSSEKIGTWQLPPDHDSLVSGCALDAKTVVLLTGGAQPRLWLGQV</sequence>
<evidence type="ECO:0000256" key="1">
    <source>
        <dbReference type="SAM" id="SignalP"/>
    </source>
</evidence>
<keyword evidence="1" id="KW-0732">Signal</keyword>
<proteinExistence type="predicted"/>
<comment type="caution">
    <text evidence="2">The sequence shown here is derived from an EMBL/GenBank/DDBJ whole genome shotgun (WGS) entry which is preliminary data.</text>
</comment>
<gene>
    <name evidence="2" type="ORF">PGLA1383_LOCUS47862</name>
</gene>
<feature type="signal peptide" evidence="1">
    <location>
        <begin position="1"/>
        <end position="21"/>
    </location>
</feature>
<evidence type="ECO:0000313" key="3">
    <source>
        <dbReference type="Proteomes" id="UP000654075"/>
    </source>
</evidence>
<evidence type="ECO:0000313" key="2">
    <source>
        <dbReference type="EMBL" id="CAE8631861.1"/>
    </source>
</evidence>
<organism evidence="2 3">
    <name type="scientific">Polarella glacialis</name>
    <name type="common">Dinoflagellate</name>
    <dbReference type="NCBI Taxonomy" id="89957"/>
    <lineage>
        <taxon>Eukaryota</taxon>
        <taxon>Sar</taxon>
        <taxon>Alveolata</taxon>
        <taxon>Dinophyceae</taxon>
        <taxon>Suessiales</taxon>
        <taxon>Suessiaceae</taxon>
        <taxon>Polarella</taxon>
    </lineage>
</organism>
<accession>A0A813H252</accession>
<dbReference type="AlphaFoldDB" id="A0A813H252"/>